<accession>A0A2W2DJZ1</accession>
<organism evidence="2 3">
    <name type="scientific">Nonomuraea aridisoli</name>
    <dbReference type="NCBI Taxonomy" id="2070368"/>
    <lineage>
        <taxon>Bacteria</taxon>
        <taxon>Bacillati</taxon>
        <taxon>Actinomycetota</taxon>
        <taxon>Actinomycetes</taxon>
        <taxon>Streptosporangiales</taxon>
        <taxon>Streptosporangiaceae</taxon>
        <taxon>Nonomuraea</taxon>
    </lineage>
</organism>
<protein>
    <submittedName>
        <fullName evidence="2">Uncharacterized protein</fullName>
    </submittedName>
</protein>
<keyword evidence="3" id="KW-1185">Reference proteome</keyword>
<dbReference type="Proteomes" id="UP000249304">
    <property type="component" value="Unassembled WGS sequence"/>
</dbReference>
<gene>
    <name evidence="2" type="ORF">C1J01_33285</name>
</gene>
<comment type="caution">
    <text evidence="2">The sequence shown here is derived from an EMBL/GenBank/DDBJ whole genome shotgun (WGS) entry which is preliminary data.</text>
</comment>
<name>A0A2W2DJZ1_9ACTN</name>
<proteinExistence type="predicted"/>
<dbReference type="AlphaFoldDB" id="A0A2W2DJZ1"/>
<sequence>MLGFASAATPWHRRLWRLGTVLELSELLEAVSVRATGALAEPSVKYLGDVPARRIQRDPGMGSPPERGQLIKHVNRTMQVDGHDWFALRLLLQESRPEHSSLSPASEHCSLIRTRP</sequence>
<reference evidence="2 3" key="1">
    <citation type="submission" date="2018-01" db="EMBL/GenBank/DDBJ databases">
        <title>Draft genome sequence of Nonomuraea sp. KC333.</title>
        <authorList>
            <person name="Sahin N."/>
            <person name="Saygin H."/>
            <person name="Ay H."/>
        </authorList>
    </citation>
    <scope>NUCLEOTIDE SEQUENCE [LARGE SCALE GENOMIC DNA]</scope>
    <source>
        <strain evidence="2 3">KC333</strain>
    </source>
</reference>
<feature type="region of interest" description="Disordered" evidence="1">
    <location>
        <begin position="96"/>
        <end position="116"/>
    </location>
</feature>
<evidence type="ECO:0000256" key="1">
    <source>
        <dbReference type="SAM" id="MobiDB-lite"/>
    </source>
</evidence>
<evidence type="ECO:0000313" key="3">
    <source>
        <dbReference type="Proteomes" id="UP000249304"/>
    </source>
</evidence>
<dbReference type="EMBL" id="POUD01000192">
    <property type="protein sequence ID" value="PZG12252.1"/>
    <property type="molecule type" value="Genomic_DNA"/>
</dbReference>
<evidence type="ECO:0000313" key="2">
    <source>
        <dbReference type="EMBL" id="PZG12252.1"/>
    </source>
</evidence>